<dbReference type="Proteomes" id="UP000284706">
    <property type="component" value="Unassembled WGS sequence"/>
</dbReference>
<dbReference type="Gene3D" id="2.60.20.10">
    <property type="entry name" value="Crystallins"/>
    <property type="match status" value="1"/>
</dbReference>
<keyword evidence="2" id="KW-1185">Reference proteome</keyword>
<dbReference type="OrthoDB" id="2884912at2759"/>
<dbReference type="EMBL" id="NHYE01001261">
    <property type="protein sequence ID" value="PPQ97339.1"/>
    <property type="molecule type" value="Genomic_DNA"/>
</dbReference>
<organism evidence="1 2">
    <name type="scientific">Gymnopilus dilepis</name>
    <dbReference type="NCBI Taxonomy" id="231916"/>
    <lineage>
        <taxon>Eukaryota</taxon>
        <taxon>Fungi</taxon>
        <taxon>Dikarya</taxon>
        <taxon>Basidiomycota</taxon>
        <taxon>Agaricomycotina</taxon>
        <taxon>Agaricomycetes</taxon>
        <taxon>Agaricomycetidae</taxon>
        <taxon>Agaricales</taxon>
        <taxon>Agaricineae</taxon>
        <taxon>Hymenogastraceae</taxon>
        <taxon>Gymnopilus</taxon>
    </lineage>
</organism>
<dbReference type="AlphaFoldDB" id="A0A409Y2W1"/>
<accession>A0A409Y2W1</accession>
<comment type="caution">
    <text evidence="1">The sequence shown here is derived from an EMBL/GenBank/DDBJ whole genome shotgun (WGS) entry which is preliminary data.</text>
</comment>
<evidence type="ECO:0000313" key="2">
    <source>
        <dbReference type="Proteomes" id="UP000284706"/>
    </source>
</evidence>
<dbReference type="InParanoid" id="A0A409Y2W1"/>
<name>A0A409Y2W1_9AGAR</name>
<evidence type="ECO:0000313" key="1">
    <source>
        <dbReference type="EMBL" id="PPQ97339.1"/>
    </source>
</evidence>
<reference evidence="1 2" key="1">
    <citation type="journal article" date="2018" name="Evol. Lett.">
        <title>Horizontal gene cluster transfer increased hallucinogenic mushroom diversity.</title>
        <authorList>
            <person name="Reynolds H.T."/>
            <person name="Vijayakumar V."/>
            <person name="Gluck-Thaler E."/>
            <person name="Korotkin H.B."/>
            <person name="Matheny P.B."/>
            <person name="Slot J.C."/>
        </authorList>
    </citation>
    <scope>NUCLEOTIDE SEQUENCE [LARGE SCALE GENOMIC DNA]</scope>
    <source>
        <strain evidence="1 2">SRW20</strain>
    </source>
</reference>
<proteinExistence type="predicted"/>
<sequence length="117" mass="12446">MLAAIGVIQNRIEELSEGSSVMIGGTLGENEKKANYVKEVRKSSQRGLAFLNKEVSSAVIPDGFVCTFFEQFGCESALRGGDTTVLTGGTWTFTSVPGLATNVNFNDLASSFQCSPL</sequence>
<gene>
    <name evidence="1" type="ORF">CVT26_006573</name>
</gene>
<protein>
    <submittedName>
        <fullName evidence="1">Uncharacterized protein</fullName>
    </submittedName>
</protein>